<evidence type="ECO:0000313" key="5">
    <source>
        <dbReference type="EMBL" id="KDQ14105.1"/>
    </source>
</evidence>
<evidence type="ECO:0000256" key="1">
    <source>
        <dbReference type="ARBA" id="ARBA00009049"/>
    </source>
</evidence>
<feature type="compositionally biased region" description="Low complexity" evidence="4">
    <location>
        <begin position="468"/>
        <end position="481"/>
    </location>
</feature>
<evidence type="ECO:0000256" key="2">
    <source>
        <dbReference type="ARBA" id="ARBA00022658"/>
    </source>
</evidence>
<dbReference type="PANTHER" id="PTHR12425:SF5">
    <property type="entry name" value="SYNEMBRYN"/>
    <property type="match status" value="1"/>
</dbReference>
<dbReference type="InterPro" id="IPR019318">
    <property type="entry name" value="Gua_nucleotide_exch_fac_Ric8"/>
</dbReference>
<dbReference type="Proteomes" id="UP000027195">
    <property type="component" value="Unassembled WGS sequence"/>
</dbReference>
<dbReference type="Pfam" id="PF10165">
    <property type="entry name" value="Ric8"/>
    <property type="match status" value="1"/>
</dbReference>
<accession>A0A067MHA4</accession>
<reference evidence="6" key="1">
    <citation type="journal article" date="2014" name="Proc. Natl. Acad. Sci. U.S.A.">
        <title>Extensive sampling of basidiomycete genomes demonstrates inadequacy of the white-rot/brown-rot paradigm for wood decay fungi.</title>
        <authorList>
            <person name="Riley R."/>
            <person name="Salamov A.A."/>
            <person name="Brown D.W."/>
            <person name="Nagy L.G."/>
            <person name="Floudas D."/>
            <person name="Held B.W."/>
            <person name="Levasseur A."/>
            <person name="Lombard V."/>
            <person name="Morin E."/>
            <person name="Otillar R."/>
            <person name="Lindquist E.A."/>
            <person name="Sun H."/>
            <person name="LaButti K.M."/>
            <person name="Schmutz J."/>
            <person name="Jabbour D."/>
            <person name="Luo H."/>
            <person name="Baker S.E."/>
            <person name="Pisabarro A.G."/>
            <person name="Walton J.D."/>
            <person name="Blanchette R.A."/>
            <person name="Henrissat B."/>
            <person name="Martin F."/>
            <person name="Cullen D."/>
            <person name="Hibbett D.S."/>
            <person name="Grigoriev I.V."/>
        </authorList>
    </citation>
    <scope>NUCLEOTIDE SEQUENCE [LARGE SCALE GENOMIC DNA]</scope>
    <source>
        <strain evidence="6">FD-172 SS1</strain>
    </source>
</reference>
<feature type="region of interest" description="Disordered" evidence="4">
    <location>
        <begin position="294"/>
        <end position="325"/>
    </location>
</feature>
<dbReference type="HOGENOM" id="CLU_015532_1_0_1"/>
<dbReference type="EMBL" id="KL198039">
    <property type="protein sequence ID" value="KDQ14105.1"/>
    <property type="molecule type" value="Genomic_DNA"/>
</dbReference>
<dbReference type="GO" id="GO:0007186">
    <property type="term" value="P:G protein-coupled receptor signaling pathway"/>
    <property type="evidence" value="ECO:0007669"/>
    <property type="project" value="TreeGrafter"/>
</dbReference>
<keyword evidence="6" id="KW-1185">Reference proteome</keyword>
<dbReference type="AlphaFoldDB" id="A0A067MHA4"/>
<comment type="similarity">
    <text evidence="1">Belongs to the synembryn family.</text>
</comment>
<evidence type="ECO:0000256" key="3">
    <source>
        <dbReference type="ARBA" id="ARBA00023186"/>
    </source>
</evidence>
<feature type="region of interest" description="Disordered" evidence="4">
    <location>
        <begin position="466"/>
        <end position="509"/>
    </location>
</feature>
<keyword evidence="3" id="KW-0143">Chaperone</keyword>
<keyword evidence="2" id="KW-0344">Guanine-nucleotide releasing factor</keyword>
<feature type="compositionally biased region" description="Low complexity" evidence="4">
    <location>
        <begin position="299"/>
        <end position="324"/>
    </location>
</feature>
<sequence>MPSLLATYSALSAAATRAQVAAVLRSIANDRALGLLAVKTLGRHPEGSAVIVIPKNLEVLHGLAAETSADKTDVTKEALRCVANALLLKESGRNAWLSIKGGELCASVMLRESESEYTFLVSRILFLVTLKGSPFMRKAVEELDIIHTLCLRLDCTLAAYIAGQTLSKEALIDLLKVAFNFLLQYPRMVDEESDRANGKTPETKVMGDLWDDKFESLLSPLLRVFNNIPPTSPNPVMPPLTHAIHALINIPVSNYASKWFSPPSPPPEPALSTSPVRLSTSEQFHKAFSRLSMSKNSLPRRSSSRPPSSTASASTSPSSGTGSSDTLRHAYDLLDAFTAEYVPADPDDVSVRQKCAATDVQIEDTAIPLVVLITRLVGGDESAMKRMRSWLLPEDLVRSSPLEKREDLLGRCIRLMGSVYYPRLKDSIGEMMFQVCDADANTLTAQIGYGNAAGYLFNQGMLAPPPTNSTSGAGASGTGSNPEINPITGTTQSFQSSEPEMTDEEKEREAERLFVLFDRLERTGMVANPIRKAIQEGKLQFP</sequence>
<dbReference type="InParanoid" id="A0A067MHA4"/>
<proteinExistence type="inferred from homology"/>
<dbReference type="PANTHER" id="PTHR12425">
    <property type="entry name" value="SYNEMBRYN"/>
    <property type="match status" value="1"/>
</dbReference>
<evidence type="ECO:0000313" key="6">
    <source>
        <dbReference type="Proteomes" id="UP000027195"/>
    </source>
</evidence>
<protein>
    <submittedName>
        <fullName evidence="5">Uncharacterized protein</fullName>
    </submittedName>
</protein>
<feature type="compositionally biased region" description="Polar residues" evidence="4">
    <location>
        <begin position="487"/>
        <end position="499"/>
    </location>
</feature>
<dbReference type="GO" id="GO:0005737">
    <property type="term" value="C:cytoplasm"/>
    <property type="evidence" value="ECO:0007669"/>
    <property type="project" value="TreeGrafter"/>
</dbReference>
<organism evidence="5 6">
    <name type="scientific">Botryobasidium botryosum (strain FD-172 SS1)</name>
    <dbReference type="NCBI Taxonomy" id="930990"/>
    <lineage>
        <taxon>Eukaryota</taxon>
        <taxon>Fungi</taxon>
        <taxon>Dikarya</taxon>
        <taxon>Basidiomycota</taxon>
        <taxon>Agaricomycotina</taxon>
        <taxon>Agaricomycetes</taxon>
        <taxon>Cantharellales</taxon>
        <taxon>Botryobasidiaceae</taxon>
        <taxon>Botryobasidium</taxon>
    </lineage>
</organism>
<dbReference type="OrthoDB" id="5585685at2759"/>
<gene>
    <name evidence="5" type="ORF">BOTBODRAFT_110519</name>
</gene>
<evidence type="ECO:0000256" key="4">
    <source>
        <dbReference type="SAM" id="MobiDB-lite"/>
    </source>
</evidence>
<name>A0A067MHA4_BOTB1</name>
<dbReference type="GO" id="GO:0005085">
    <property type="term" value="F:guanyl-nucleotide exchange factor activity"/>
    <property type="evidence" value="ECO:0007669"/>
    <property type="project" value="UniProtKB-KW"/>
</dbReference>
<dbReference type="GO" id="GO:0001965">
    <property type="term" value="F:G-protein alpha-subunit binding"/>
    <property type="evidence" value="ECO:0007669"/>
    <property type="project" value="TreeGrafter"/>
</dbReference>